<dbReference type="AlphaFoldDB" id="A0A147ES88"/>
<organism evidence="4 5">
    <name type="scientific">Leucobacter chromiiresistens</name>
    <dbReference type="NCBI Taxonomy" id="1079994"/>
    <lineage>
        <taxon>Bacteria</taxon>
        <taxon>Bacillati</taxon>
        <taxon>Actinomycetota</taxon>
        <taxon>Actinomycetes</taxon>
        <taxon>Micrococcales</taxon>
        <taxon>Microbacteriaceae</taxon>
        <taxon>Leucobacter</taxon>
    </lineage>
</organism>
<dbReference type="EMBL" id="LDRK01000002">
    <property type="protein sequence ID" value="KTR87478.1"/>
    <property type="molecule type" value="Genomic_DNA"/>
</dbReference>
<evidence type="ECO:0000313" key="4">
    <source>
        <dbReference type="EMBL" id="KTR87478.1"/>
    </source>
</evidence>
<dbReference type="PANTHER" id="PTHR31528">
    <property type="entry name" value="4-AMINO-5-HYDROXYMETHYL-2-METHYLPYRIMIDINE PHOSPHATE SYNTHASE THI11-RELATED"/>
    <property type="match status" value="1"/>
</dbReference>
<name>A0A147ES88_9MICO</name>
<keyword evidence="2" id="KW-0732">Signal</keyword>
<evidence type="ECO:0000256" key="2">
    <source>
        <dbReference type="SAM" id="SignalP"/>
    </source>
</evidence>
<proteinExistence type="predicted"/>
<keyword evidence="5" id="KW-1185">Reference proteome</keyword>
<dbReference type="PANTHER" id="PTHR31528:SF15">
    <property type="entry name" value="RIBOFLAVIN-BINDING PROTEIN RIBY"/>
    <property type="match status" value="1"/>
</dbReference>
<dbReference type="InterPro" id="IPR015168">
    <property type="entry name" value="SsuA/THI5"/>
</dbReference>
<evidence type="ECO:0000313" key="5">
    <source>
        <dbReference type="Proteomes" id="UP000070810"/>
    </source>
</evidence>
<feature type="chain" id="PRO_5039470900" evidence="2">
    <location>
        <begin position="31"/>
        <end position="347"/>
    </location>
</feature>
<feature type="signal peptide" evidence="2">
    <location>
        <begin position="1"/>
        <end position="30"/>
    </location>
</feature>
<feature type="domain" description="SsuA/THI5-like" evidence="3">
    <location>
        <begin position="46"/>
        <end position="257"/>
    </location>
</feature>
<dbReference type="GO" id="GO:0009228">
    <property type="term" value="P:thiamine biosynthetic process"/>
    <property type="evidence" value="ECO:0007669"/>
    <property type="project" value="InterPro"/>
</dbReference>
<accession>A0A147ES88</accession>
<dbReference type="Gene3D" id="3.40.190.10">
    <property type="entry name" value="Periplasmic binding protein-like II"/>
    <property type="match status" value="2"/>
</dbReference>
<dbReference type="Proteomes" id="UP000070810">
    <property type="component" value="Unassembled WGS sequence"/>
</dbReference>
<dbReference type="InterPro" id="IPR027939">
    <property type="entry name" value="NMT1/THI5"/>
</dbReference>
<gene>
    <name evidence="4" type="ORF">NS354_00150</name>
</gene>
<reference evidence="4 5" key="1">
    <citation type="journal article" date="2016" name="Front. Microbiol.">
        <title>Genomic Resource of Rice Seed Associated Bacteria.</title>
        <authorList>
            <person name="Midha S."/>
            <person name="Bansal K."/>
            <person name="Sharma S."/>
            <person name="Kumar N."/>
            <person name="Patil P.P."/>
            <person name="Chaudhry V."/>
            <person name="Patil P.B."/>
        </authorList>
    </citation>
    <scope>NUCLEOTIDE SEQUENCE [LARGE SCALE GENOMIC DNA]</scope>
    <source>
        <strain evidence="4 5">NS354</strain>
    </source>
</reference>
<protein>
    <submittedName>
        <fullName evidence="4">Nitrate ABC transporter substrate-binding protein</fullName>
    </submittedName>
</protein>
<dbReference type="Pfam" id="PF09084">
    <property type="entry name" value="NMT1"/>
    <property type="match status" value="1"/>
</dbReference>
<dbReference type="PATRIC" id="fig|1079994.3.peg.1013"/>
<evidence type="ECO:0000259" key="3">
    <source>
        <dbReference type="Pfam" id="PF09084"/>
    </source>
</evidence>
<dbReference type="OrthoDB" id="7808807at2"/>
<dbReference type="RefSeq" id="WP_058592611.1">
    <property type="nucleotide sequence ID" value="NZ_LDRK01000002.1"/>
</dbReference>
<sequence>MRAQKTTVAAMLAATALLATGCAGSGAAGAGGSDQVDFMLDVAVLPKHAPFYAAVDAGFYEAEGIDVEIMPGSGSANTVASVDTGRVDFGWADYNVSILNRAQGASIRQVNLVQAKSAYAALALPDSGIADWEDLKGKTVATEGNGAMVAMWPAVLDKLGWSEGDVEIVSAAGEAKIPGLIAGQWDANLALSVSDGPTLIAEGYDPVVLNWADLGLLYYGNGIITSDQTIDEDPELVERFNRATQRGFAWACQNQEETAASFEAAVPGFDAAAVADGIAGQCDLMWDDENAESGFGTMSDAGVQKQIDLAAEFLGLENPDDVDPSDIYTNEYLEPLGPDEQIEAPSA</sequence>
<feature type="region of interest" description="Disordered" evidence="1">
    <location>
        <begin position="320"/>
        <end position="347"/>
    </location>
</feature>
<dbReference type="PROSITE" id="PS51257">
    <property type="entry name" value="PROKAR_LIPOPROTEIN"/>
    <property type="match status" value="1"/>
</dbReference>
<comment type="caution">
    <text evidence="4">The sequence shown here is derived from an EMBL/GenBank/DDBJ whole genome shotgun (WGS) entry which is preliminary data.</text>
</comment>
<dbReference type="SUPFAM" id="SSF53850">
    <property type="entry name" value="Periplasmic binding protein-like II"/>
    <property type="match status" value="1"/>
</dbReference>
<evidence type="ECO:0000256" key="1">
    <source>
        <dbReference type="SAM" id="MobiDB-lite"/>
    </source>
</evidence>